<dbReference type="InterPro" id="IPR051262">
    <property type="entry name" value="SMP-30/CGR1_Lactonase"/>
</dbReference>
<dbReference type="SUPFAM" id="SSF63829">
    <property type="entry name" value="Calcium-dependent phosphotriesterase"/>
    <property type="match status" value="1"/>
</dbReference>
<gene>
    <name evidence="4" type="ORF">SAMN05216207_10624</name>
</gene>
<dbReference type="InterPro" id="IPR013658">
    <property type="entry name" value="SGL"/>
</dbReference>
<evidence type="ECO:0000313" key="4">
    <source>
        <dbReference type="EMBL" id="SFO45835.1"/>
    </source>
</evidence>
<dbReference type="OrthoDB" id="2633250at2"/>
<dbReference type="GO" id="GO:0016787">
    <property type="term" value="F:hydrolase activity"/>
    <property type="evidence" value="ECO:0007669"/>
    <property type="project" value="UniProtKB-KW"/>
</dbReference>
<evidence type="ECO:0000313" key="5">
    <source>
        <dbReference type="Proteomes" id="UP000199614"/>
    </source>
</evidence>
<keyword evidence="2" id="KW-0378">Hydrolase</keyword>
<evidence type="ECO:0000256" key="2">
    <source>
        <dbReference type="ARBA" id="ARBA00022801"/>
    </source>
</evidence>
<dbReference type="Pfam" id="PF08450">
    <property type="entry name" value="SGL"/>
    <property type="match status" value="1"/>
</dbReference>
<protein>
    <submittedName>
        <fullName evidence="4">Gluconolactonase</fullName>
    </submittedName>
</protein>
<dbReference type="PANTHER" id="PTHR47572">
    <property type="entry name" value="LIPOPROTEIN-RELATED"/>
    <property type="match status" value="1"/>
</dbReference>
<proteinExistence type="inferred from homology"/>
<dbReference type="Proteomes" id="UP000199614">
    <property type="component" value="Unassembled WGS sequence"/>
</dbReference>
<dbReference type="AlphaFoldDB" id="A0A1I5HC55"/>
<evidence type="ECO:0000259" key="3">
    <source>
        <dbReference type="Pfam" id="PF08450"/>
    </source>
</evidence>
<dbReference type="Gene3D" id="2.120.10.30">
    <property type="entry name" value="TolB, C-terminal domain"/>
    <property type="match status" value="1"/>
</dbReference>
<dbReference type="EMBL" id="FOUY01000062">
    <property type="protein sequence ID" value="SFO45835.1"/>
    <property type="molecule type" value="Genomic_DNA"/>
</dbReference>
<dbReference type="InterPro" id="IPR011042">
    <property type="entry name" value="6-blade_b-propeller_TolB-like"/>
</dbReference>
<feature type="domain" description="SMP-30/Gluconolactonase/LRE-like region" evidence="3">
    <location>
        <begin position="17"/>
        <end position="268"/>
    </location>
</feature>
<reference evidence="4 5" key="1">
    <citation type="submission" date="2016-10" db="EMBL/GenBank/DDBJ databases">
        <authorList>
            <person name="de Groot N.N."/>
        </authorList>
    </citation>
    <scope>NUCLEOTIDE SEQUENCE [LARGE SCALE GENOMIC DNA]</scope>
    <source>
        <strain evidence="4 5">CGMCC 4.1877</strain>
    </source>
</reference>
<name>A0A1I5HC55_PSUAM</name>
<sequence>MTDRLLTPVVDGFTYLEGPRWHDGRLWLSDFYSHTVVAVTPEGKTEEIVTVPAQPSGLGWLPDGTLLVVSMRDRKLLRLERGELVEHADLTTTTGGHVNDMVVDGRGRAYVGDFGFDLMGGAPFRTADLTRVDPDGTVSVAAEDLMFPNGSVITPDGKTLIVCETFGNRISAFDIGAGGELGPRRDWAHFGTLPGTDDVGQLVAAASIGPDGSCLDADGALWVADAIGHRCVRVAEGGEVLEEISTGDEGVFACMLGGDDGRTLFLCVAPNFDEGERATTTLGRVVSTTVDVPHAGTP</sequence>
<evidence type="ECO:0000256" key="1">
    <source>
        <dbReference type="ARBA" id="ARBA00008853"/>
    </source>
</evidence>
<dbReference type="STRING" id="260086.SAMN05216207_10624"/>
<dbReference type="RefSeq" id="WP_093355502.1">
    <property type="nucleotide sequence ID" value="NZ_FOUY01000062.1"/>
</dbReference>
<dbReference type="PANTHER" id="PTHR47572:SF4">
    <property type="entry name" value="LACTONASE DRP35"/>
    <property type="match status" value="1"/>
</dbReference>
<organism evidence="4 5">
    <name type="scientific">Pseudonocardia ammonioxydans</name>
    <dbReference type="NCBI Taxonomy" id="260086"/>
    <lineage>
        <taxon>Bacteria</taxon>
        <taxon>Bacillati</taxon>
        <taxon>Actinomycetota</taxon>
        <taxon>Actinomycetes</taxon>
        <taxon>Pseudonocardiales</taxon>
        <taxon>Pseudonocardiaceae</taxon>
        <taxon>Pseudonocardia</taxon>
    </lineage>
</organism>
<comment type="similarity">
    <text evidence="1">Belongs to the SMP-30/CGR1 family.</text>
</comment>
<accession>A0A1I5HC55</accession>
<keyword evidence="5" id="KW-1185">Reference proteome</keyword>